<keyword evidence="4" id="KW-1185">Reference proteome</keyword>
<comment type="similarity">
    <text evidence="1">Belongs to the glycosyl hydrolase 16 family.</text>
</comment>
<reference evidence="3 4" key="1">
    <citation type="submission" date="2023-04" db="EMBL/GenBank/DDBJ databases">
        <title>Draft genome sequence of acteroides sedimenti strain YN3PY1.</title>
        <authorList>
            <person name="Yoshida N."/>
        </authorList>
    </citation>
    <scope>NUCLEOTIDE SEQUENCE [LARGE SCALE GENOMIC DNA]</scope>
    <source>
        <strain evidence="3 4">YN3PY1</strain>
    </source>
</reference>
<evidence type="ECO:0000313" key="3">
    <source>
        <dbReference type="EMBL" id="BEG99094.1"/>
    </source>
</evidence>
<dbReference type="Pfam" id="PF00722">
    <property type="entry name" value="Glyco_hydro_16"/>
    <property type="match status" value="1"/>
</dbReference>
<dbReference type="InterPro" id="IPR050546">
    <property type="entry name" value="Glycosyl_Hydrlase_16"/>
</dbReference>
<protein>
    <recommendedName>
        <fullName evidence="2">GH16 domain-containing protein</fullName>
    </recommendedName>
</protein>
<feature type="domain" description="GH16" evidence="2">
    <location>
        <begin position="15"/>
        <end position="280"/>
    </location>
</feature>
<proteinExistence type="inferred from homology"/>
<dbReference type="NCBIfam" id="TIGR04183">
    <property type="entry name" value="Por_Secre_tail"/>
    <property type="match status" value="1"/>
</dbReference>
<dbReference type="PANTHER" id="PTHR10963">
    <property type="entry name" value="GLYCOSYL HYDROLASE-RELATED"/>
    <property type="match status" value="1"/>
</dbReference>
<dbReference type="PROSITE" id="PS51762">
    <property type="entry name" value="GH16_2"/>
    <property type="match status" value="1"/>
</dbReference>
<evidence type="ECO:0000256" key="1">
    <source>
        <dbReference type="ARBA" id="ARBA00006865"/>
    </source>
</evidence>
<dbReference type="Proteomes" id="UP001496674">
    <property type="component" value="Chromosome"/>
</dbReference>
<dbReference type="CDD" id="cd08023">
    <property type="entry name" value="GH16_laminarinase_like"/>
    <property type="match status" value="1"/>
</dbReference>
<dbReference type="Gene3D" id="2.60.120.200">
    <property type="match status" value="1"/>
</dbReference>
<dbReference type="Pfam" id="PF18962">
    <property type="entry name" value="Por_Secre_tail"/>
    <property type="match status" value="1"/>
</dbReference>
<evidence type="ECO:0000259" key="2">
    <source>
        <dbReference type="PROSITE" id="PS51762"/>
    </source>
</evidence>
<accession>A0ABN6Z4L4</accession>
<dbReference type="InterPro" id="IPR000757">
    <property type="entry name" value="Beta-glucanase-like"/>
</dbReference>
<gene>
    <name evidence="3" type="ORF">BSYN_13590</name>
</gene>
<name>A0ABN6Z4L4_9BACE</name>
<dbReference type="InterPro" id="IPR026444">
    <property type="entry name" value="Secre_tail"/>
</dbReference>
<sequence>MQKINLSIVLFIILLATPNIKIGAQAPAGYGLVWADEFNDPLTTDGKPALRPDKGDWWYETGGGGWGNNELQYYVAGTTTFYNDTLAGINDGTLKIKAIKRKYYGMEYASVRMNTSNSWTYGYFEMRAKLPGGKGVWSAFWMLPKNFQSWPLDGEIDIMEYVGYDPNVVHASIHTQAYNHKIGTQKTSTKTIQNAENEFHVYGLEWTETRIRAYVDGELYFTFSNDGTGNKNTWPFNVPFYLKLNLAIGGDWGGAQGVDTQIFPATYEIDYVRVYQKNTALNNQKEEKSFESNFNRVSNLLQISFKDKCLHHLFVTDMQGRVLADFSTTNSMMEIDCSAWAKGIYLISVESGKQLNTQKFINY</sequence>
<dbReference type="InterPro" id="IPR013320">
    <property type="entry name" value="ConA-like_dom_sf"/>
</dbReference>
<dbReference type="PANTHER" id="PTHR10963:SF55">
    <property type="entry name" value="GLYCOSIDE HYDROLASE FAMILY 16 PROTEIN"/>
    <property type="match status" value="1"/>
</dbReference>
<dbReference type="EMBL" id="AP028055">
    <property type="protein sequence ID" value="BEG99094.1"/>
    <property type="molecule type" value="Genomic_DNA"/>
</dbReference>
<dbReference type="RefSeq" id="WP_353334293.1">
    <property type="nucleotide sequence ID" value="NZ_AP028055.1"/>
</dbReference>
<dbReference type="SUPFAM" id="SSF49899">
    <property type="entry name" value="Concanavalin A-like lectins/glucanases"/>
    <property type="match status" value="1"/>
</dbReference>
<organism evidence="3 4">
    <name type="scientific">Bacteroides sedimenti</name>
    <dbReference type="NCBI Taxonomy" id="2136147"/>
    <lineage>
        <taxon>Bacteria</taxon>
        <taxon>Pseudomonadati</taxon>
        <taxon>Bacteroidota</taxon>
        <taxon>Bacteroidia</taxon>
        <taxon>Bacteroidales</taxon>
        <taxon>Bacteroidaceae</taxon>
        <taxon>Bacteroides</taxon>
    </lineage>
</organism>
<evidence type="ECO:0000313" key="4">
    <source>
        <dbReference type="Proteomes" id="UP001496674"/>
    </source>
</evidence>